<comment type="caution">
    <text evidence="2">The sequence shown here is derived from an EMBL/GenBank/DDBJ whole genome shotgun (WGS) entry which is preliminary data.</text>
</comment>
<evidence type="ECO:0000313" key="2">
    <source>
        <dbReference type="EMBL" id="OQM38908.1"/>
    </source>
</evidence>
<evidence type="ECO:0008006" key="4">
    <source>
        <dbReference type="Google" id="ProtNLM"/>
    </source>
</evidence>
<proteinExistence type="predicted"/>
<organism evidence="2 3">
    <name type="scientific">Citrobacter braakii</name>
    <dbReference type="NCBI Taxonomy" id="57706"/>
    <lineage>
        <taxon>Bacteria</taxon>
        <taxon>Pseudomonadati</taxon>
        <taxon>Pseudomonadota</taxon>
        <taxon>Gammaproteobacteria</taxon>
        <taxon>Enterobacterales</taxon>
        <taxon>Enterobacteriaceae</taxon>
        <taxon>Citrobacter</taxon>
        <taxon>Citrobacter freundii complex</taxon>
    </lineage>
</organism>
<name>A0A1V8NR62_CITBR</name>
<evidence type="ECO:0000313" key="3">
    <source>
        <dbReference type="Proteomes" id="UP000192573"/>
    </source>
</evidence>
<dbReference type="InterPro" id="IPR021960">
    <property type="entry name" value="DUF3577"/>
</dbReference>
<accession>A0A1V8NR62</accession>
<sequence length="157" mass="17488">MSGNTDKKEVKEVNYFNLNISGLGYISNVRQVVNGNSKFTCCTLNALTGPTDNADYTRFDVTVAGKDATSLINRCQKACDEDKKVMVSFVLSGVKPDIFTLSKGEHAGENRVSLKTRLIRVDWIKIDKEIVYKAEKPTSTPPVQDQTPQKQYAENSF</sequence>
<dbReference type="EMBL" id="NAEW01000059">
    <property type="protein sequence ID" value="OQM38908.1"/>
    <property type="molecule type" value="Genomic_DNA"/>
</dbReference>
<dbReference type="NCBIfam" id="NF040584">
    <property type="entry name" value="STY4534_fam"/>
    <property type="match status" value="1"/>
</dbReference>
<feature type="region of interest" description="Disordered" evidence="1">
    <location>
        <begin position="136"/>
        <end position="157"/>
    </location>
</feature>
<reference evidence="2 3" key="1">
    <citation type="submission" date="2017-03" db="EMBL/GenBank/DDBJ databases">
        <authorList>
            <person name="Afonso C.L."/>
            <person name="Miller P.J."/>
            <person name="Scott M.A."/>
            <person name="Spackman E."/>
            <person name="Goraichik I."/>
            <person name="Dimitrov K.M."/>
            <person name="Suarez D.L."/>
            <person name="Swayne D.E."/>
        </authorList>
    </citation>
    <scope>NUCLEOTIDE SEQUENCE [LARGE SCALE GENOMIC DNA]</scope>
    <source>
        <strain evidence="2 3">ATCC 51113</strain>
    </source>
</reference>
<dbReference type="RefSeq" id="WP_080861544.1">
    <property type="nucleotide sequence ID" value="NZ_CP077405.1"/>
</dbReference>
<protein>
    <recommendedName>
        <fullName evidence="4">DUF3577 domain-containing protein</fullName>
    </recommendedName>
</protein>
<dbReference type="Pfam" id="PF12101">
    <property type="entry name" value="DUF3577"/>
    <property type="match status" value="1"/>
</dbReference>
<evidence type="ECO:0000256" key="1">
    <source>
        <dbReference type="SAM" id="MobiDB-lite"/>
    </source>
</evidence>
<feature type="compositionally biased region" description="Polar residues" evidence="1">
    <location>
        <begin position="137"/>
        <end position="157"/>
    </location>
</feature>
<dbReference type="AlphaFoldDB" id="A0A1V8NR62"/>
<gene>
    <name evidence="2" type="ORF">BZK42_27700</name>
</gene>
<dbReference type="Proteomes" id="UP000192573">
    <property type="component" value="Unassembled WGS sequence"/>
</dbReference>